<proteinExistence type="predicted"/>
<keyword evidence="3 4" id="KW-0012">Acyltransferase</keyword>
<comment type="caution">
    <text evidence="4">The sequence shown here is derived from an EMBL/GenBank/DDBJ whole genome shotgun (WGS) entry which is preliminary data.</text>
</comment>
<gene>
    <name evidence="4" type="primary">astA</name>
    <name evidence="4" type="ORF">FAZ21_10280</name>
</gene>
<organism evidence="4 5">
    <name type="scientific">Chitiniphilus eburneus</name>
    <dbReference type="NCBI Taxonomy" id="2571148"/>
    <lineage>
        <taxon>Bacteria</taxon>
        <taxon>Pseudomonadati</taxon>
        <taxon>Pseudomonadota</taxon>
        <taxon>Betaproteobacteria</taxon>
        <taxon>Neisseriales</taxon>
        <taxon>Chitinibacteraceae</taxon>
        <taxon>Chitiniphilus</taxon>
    </lineage>
</organism>
<keyword evidence="1" id="KW-0056">Arginine metabolism</keyword>
<dbReference type="InterPro" id="IPR016181">
    <property type="entry name" value="Acyl_CoA_acyltransferase"/>
</dbReference>
<dbReference type="GO" id="GO:0008791">
    <property type="term" value="F:arginine N-succinyltransferase activity"/>
    <property type="evidence" value="ECO:0007669"/>
    <property type="project" value="UniProtKB-EC"/>
</dbReference>
<dbReference type="Gene3D" id="3.40.630.30">
    <property type="match status" value="1"/>
</dbReference>
<name>A0A4U0PYE1_9NEIS</name>
<keyword evidence="5" id="KW-1185">Reference proteome</keyword>
<dbReference type="EC" id="2.3.1.109" evidence="4"/>
<dbReference type="EMBL" id="SUMF01000009">
    <property type="protein sequence ID" value="TJZ73565.1"/>
    <property type="molecule type" value="Genomic_DNA"/>
</dbReference>
<accession>A0A4U0PYE1</accession>
<evidence type="ECO:0000313" key="5">
    <source>
        <dbReference type="Proteomes" id="UP000310016"/>
    </source>
</evidence>
<reference evidence="4 5" key="1">
    <citation type="submission" date="2019-04" db="EMBL/GenBank/DDBJ databases">
        <title>Chitiniphilus eburnea sp. nov., a novel chitinolytic bacterium isolated from aquaculture sludge.</title>
        <authorList>
            <person name="Sheng M."/>
        </authorList>
    </citation>
    <scope>NUCLEOTIDE SEQUENCE [LARGE SCALE GENOMIC DNA]</scope>
    <source>
        <strain evidence="4 5">HX-2-15</strain>
    </source>
</reference>
<dbReference type="NCBIfam" id="TIGR03243">
    <property type="entry name" value="arg_catab_AOST"/>
    <property type="match status" value="1"/>
</dbReference>
<dbReference type="InterPro" id="IPR007041">
    <property type="entry name" value="Arg_succinylTrfase_AstA/AruG"/>
</dbReference>
<dbReference type="OrthoDB" id="21121at2"/>
<keyword evidence="2 4" id="KW-0808">Transferase</keyword>
<dbReference type="PANTHER" id="PTHR30420">
    <property type="entry name" value="N-SUCCINYLARGININE DIHYDROLASE"/>
    <property type="match status" value="1"/>
</dbReference>
<dbReference type="AlphaFoldDB" id="A0A4U0PYE1"/>
<dbReference type="PANTHER" id="PTHR30420:SF1">
    <property type="entry name" value="ARGININE N-SUCCINYLTRANSFERASE"/>
    <property type="match status" value="1"/>
</dbReference>
<evidence type="ECO:0000256" key="2">
    <source>
        <dbReference type="ARBA" id="ARBA00022679"/>
    </source>
</evidence>
<dbReference type="Pfam" id="PF04958">
    <property type="entry name" value="AstA"/>
    <property type="match status" value="1"/>
</dbReference>
<dbReference type="Proteomes" id="UP000310016">
    <property type="component" value="Unassembled WGS sequence"/>
</dbReference>
<dbReference type="Gene3D" id="2.40.40.20">
    <property type="match status" value="1"/>
</dbReference>
<dbReference type="GO" id="GO:0006527">
    <property type="term" value="P:L-arginine catabolic process"/>
    <property type="evidence" value="ECO:0007669"/>
    <property type="project" value="InterPro"/>
</dbReference>
<evidence type="ECO:0000313" key="4">
    <source>
        <dbReference type="EMBL" id="TJZ73565.1"/>
    </source>
</evidence>
<evidence type="ECO:0000256" key="3">
    <source>
        <dbReference type="ARBA" id="ARBA00023315"/>
    </source>
</evidence>
<sequence length="342" mass="37455">MLFRTIAHHDLHALLALAREAGVGVTTLSPNAERLAARIAASVGSVEGNPEVAEASYVFVLEDDTDGRIVGSAAIEAAVGMHDTWYNYRVGLSVHASRELGIYKQLPTLFLTSDLTGSSELCSLFLLPDYRRDGNGALLSKARFLFMAEFPERFSQRVIAEMRGVSDDTGQSPFWESLGRHFFKMDFARADFLSYVGSKSFIAELMPKYPIYTCLLSDAAQAAIADVHPATRPARKLLEAEGFRYQGYIDIFDAGPSLECSLDDVRAVRKSALFEALPVTTASRGGTPWLVSNRRLHDFRVTLATTRPLEHTLPLTPAVLARLGIEDGDSVRAVPLSGSIKE</sequence>
<evidence type="ECO:0000256" key="1">
    <source>
        <dbReference type="ARBA" id="ARBA00022503"/>
    </source>
</evidence>
<dbReference type="InterPro" id="IPR017650">
    <property type="entry name" value="Arginine_N-succinylTrfase"/>
</dbReference>
<protein>
    <submittedName>
        <fullName evidence="4">Arginine N-succinyltransferase</fullName>
        <ecNumber evidence="4">2.3.1.109</ecNumber>
    </submittedName>
</protein>
<dbReference type="NCBIfam" id="TIGR03244">
    <property type="entry name" value="arg_catab_AstA"/>
    <property type="match status" value="1"/>
</dbReference>
<dbReference type="SUPFAM" id="SSF55729">
    <property type="entry name" value="Acyl-CoA N-acyltransferases (Nat)"/>
    <property type="match status" value="1"/>
</dbReference>
<dbReference type="RefSeq" id="WP_136773354.1">
    <property type="nucleotide sequence ID" value="NZ_CP156074.1"/>
</dbReference>